<evidence type="ECO:0000313" key="8">
    <source>
        <dbReference type="EMBL" id="SEO34856.1"/>
    </source>
</evidence>
<dbReference type="FunFam" id="3.40.50.150:FF:000010">
    <property type="entry name" value="Protein-L-isoaspartate O-methyltransferase"/>
    <property type="match status" value="1"/>
</dbReference>
<evidence type="ECO:0000313" key="9">
    <source>
        <dbReference type="Proteomes" id="UP000183898"/>
    </source>
</evidence>
<dbReference type="Gene3D" id="3.40.50.150">
    <property type="entry name" value="Vaccinia Virus protein VP39"/>
    <property type="match status" value="1"/>
</dbReference>
<dbReference type="InterPro" id="IPR000682">
    <property type="entry name" value="PCMT"/>
</dbReference>
<evidence type="ECO:0000256" key="5">
    <source>
        <dbReference type="ARBA" id="ARBA00022679"/>
    </source>
</evidence>
<gene>
    <name evidence="7" type="primary">pcm</name>
    <name evidence="8" type="ORF">SAMN05216404_11828</name>
</gene>
<dbReference type="NCBIfam" id="NF001453">
    <property type="entry name" value="PRK00312.1"/>
    <property type="match status" value="1"/>
</dbReference>
<evidence type="ECO:0000256" key="2">
    <source>
        <dbReference type="ARBA" id="ARBA00005369"/>
    </source>
</evidence>
<dbReference type="EC" id="2.1.1.77" evidence="7"/>
<dbReference type="GO" id="GO:0005737">
    <property type="term" value="C:cytoplasm"/>
    <property type="evidence" value="ECO:0007669"/>
    <property type="project" value="UniProtKB-SubCell"/>
</dbReference>
<name>A0A1H8NYW3_9PROT</name>
<keyword evidence="6 7" id="KW-0949">S-adenosyl-L-methionine</keyword>
<dbReference type="NCBIfam" id="TIGR00080">
    <property type="entry name" value="pimt"/>
    <property type="match status" value="1"/>
</dbReference>
<evidence type="ECO:0000256" key="1">
    <source>
        <dbReference type="ARBA" id="ARBA00004496"/>
    </source>
</evidence>
<accession>A0A1H8NYW3</accession>
<reference evidence="8 9" key="1">
    <citation type="submission" date="2016-10" db="EMBL/GenBank/DDBJ databases">
        <authorList>
            <person name="de Groot N.N."/>
        </authorList>
    </citation>
    <scope>NUCLEOTIDE SEQUENCE [LARGE SCALE GENOMIC DNA]</scope>
    <source>
        <strain evidence="8 9">Nl18</strain>
    </source>
</reference>
<evidence type="ECO:0000256" key="3">
    <source>
        <dbReference type="ARBA" id="ARBA00022490"/>
    </source>
</evidence>
<dbReference type="CDD" id="cd02440">
    <property type="entry name" value="AdoMet_MTases"/>
    <property type="match status" value="1"/>
</dbReference>
<dbReference type="Proteomes" id="UP000183898">
    <property type="component" value="Unassembled WGS sequence"/>
</dbReference>
<dbReference type="GO" id="GO:0030091">
    <property type="term" value="P:protein repair"/>
    <property type="evidence" value="ECO:0007669"/>
    <property type="project" value="UniProtKB-UniRule"/>
</dbReference>
<comment type="similarity">
    <text evidence="2 7">Belongs to the methyltransferase superfamily. L-isoaspartyl/D-aspartyl protein methyltransferase family.</text>
</comment>
<dbReference type="HAMAP" id="MF_00090">
    <property type="entry name" value="PIMT"/>
    <property type="match status" value="1"/>
</dbReference>
<dbReference type="InterPro" id="IPR029063">
    <property type="entry name" value="SAM-dependent_MTases_sf"/>
</dbReference>
<feature type="active site" evidence="7">
    <location>
        <position position="87"/>
    </location>
</feature>
<keyword evidence="5 7" id="KW-0808">Transferase</keyword>
<dbReference type="PROSITE" id="PS01279">
    <property type="entry name" value="PCMT"/>
    <property type="match status" value="1"/>
</dbReference>
<dbReference type="Pfam" id="PF01135">
    <property type="entry name" value="PCMT"/>
    <property type="match status" value="1"/>
</dbReference>
<sequence length="237" mass="25793">MNWQFAAAAFGALMYFGCVIPLSAAEYEALRQQMVREVVAASGNSPPGASVVAAMEKVERHRFVPAWLSIFAYRNHPLPIGHGQTISQPLIVARMTELLKLKKDDKVLEIGTGSGYQAAVLAEIAKTVYTIEIIEPLGNEAARRLQSLGYDNVKTRIGDGYYGWPEAAPFDAILVTAAASHVPPPLLKQLKPGGRMVVPLGAPFMTQYLMLVEKQPDGSVTTRQIVPVRFVPLRGGH</sequence>
<dbReference type="GO" id="GO:0004719">
    <property type="term" value="F:protein-L-isoaspartate (D-aspartate) O-methyltransferase activity"/>
    <property type="evidence" value="ECO:0007669"/>
    <property type="project" value="UniProtKB-UniRule"/>
</dbReference>
<dbReference type="RefSeq" id="WP_081353970.1">
    <property type="nucleotide sequence ID" value="NZ_FOCT01000018.1"/>
</dbReference>
<keyword evidence="4 7" id="KW-0489">Methyltransferase</keyword>
<protein>
    <recommendedName>
        <fullName evidence="7">Protein-L-isoaspartate O-methyltransferase</fullName>
        <ecNumber evidence="7">2.1.1.77</ecNumber>
    </recommendedName>
    <alternativeName>
        <fullName evidence="7">L-isoaspartyl protein carboxyl methyltransferase</fullName>
    </alternativeName>
    <alternativeName>
        <fullName evidence="7">Protein L-isoaspartyl methyltransferase</fullName>
    </alternativeName>
    <alternativeName>
        <fullName evidence="7">Protein-beta-aspartate methyltransferase</fullName>
        <shortName evidence="7">PIMT</shortName>
    </alternativeName>
</protein>
<dbReference type="AlphaFoldDB" id="A0A1H8NYW3"/>
<comment type="catalytic activity">
    <reaction evidence="7">
        <text>[protein]-L-isoaspartate + S-adenosyl-L-methionine = [protein]-L-isoaspartate alpha-methyl ester + S-adenosyl-L-homocysteine</text>
        <dbReference type="Rhea" id="RHEA:12705"/>
        <dbReference type="Rhea" id="RHEA-COMP:12143"/>
        <dbReference type="Rhea" id="RHEA-COMP:12144"/>
        <dbReference type="ChEBI" id="CHEBI:57856"/>
        <dbReference type="ChEBI" id="CHEBI:59789"/>
        <dbReference type="ChEBI" id="CHEBI:90596"/>
        <dbReference type="ChEBI" id="CHEBI:90598"/>
        <dbReference type="EC" id="2.1.1.77"/>
    </reaction>
</comment>
<evidence type="ECO:0000256" key="7">
    <source>
        <dbReference type="HAMAP-Rule" id="MF_00090"/>
    </source>
</evidence>
<evidence type="ECO:0000256" key="4">
    <source>
        <dbReference type="ARBA" id="ARBA00022603"/>
    </source>
</evidence>
<comment type="subcellular location">
    <subcellularLocation>
        <location evidence="1 7">Cytoplasm</location>
    </subcellularLocation>
</comment>
<proteinExistence type="inferred from homology"/>
<comment type="function">
    <text evidence="7">Catalyzes the methyl esterification of L-isoaspartyl residues in peptides and proteins that result from spontaneous decomposition of normal L-aspartyl and L-asparaginyl residues. It plays a role in the repair and/or degradation of damaged proteins.</text>
</comment>
<dbReference type="EMBL" id="FOCT01000018">
    <property type="protein sequence ID" value="SEO34856.1"/>
    <property type="molecule type" value="Genomic_DNA"/>
</dbReference>
<evidence type="ECO:0000256" key="6">
    <source>
        <dbReference type="ARBA" id="ARBA00022691"/>
    </source>
</evidence>
<dbReference type="GO" id="GO:0032259">
    <property type="term" value="P:methylation"/>
    <property type="evidence" value="ECO:0007669"/>
    <property type="project" value="UniProtKB-KW"/>
</dbReference>
<dbReference type="PANTHER" id="PTHR11579:SF0">
    <property type="entry name" value="PROTEIN-L-ISOASPARTATE(D-ASPARTATE) O-METHYLTRANSFERASE"/>
    <property type="match status" value="1"/>
</dbReference>
<organism evidence="8 9">
    <name type="scientific">Nitrosospira multiformis</name>
    <dbReference type="NCBI Taxonomy" id="1231"/>
    <lineage>
        <taxon>Bacteria</taxon>
        <taxon>Pseudomonadati</taxon>
        <taxon>Pseudomonadota</taxon>
        <taxon>Betaproteobacteria</taxon>
        <taxon>Nitrosomonadales</taxon>
        <taxon>Nitrosomonadaceae</taxon>
        <taxon>Nitrosospira</taxon>
    </lineage>
</organism>
<keyword evidence="3 7" id="KW-0963">Cytoplasm</keyword>
<dbReference type="PANTHER" id="PTHR11579">
    <property type="entry name" value="PROTEIN-L-ISOASPARTATE O-METHYLTRANSFERASE"/>
    <property type="match status" value="1"/>
</dbReference>
<dbReference type="SUPFAM" id="SSF53335">
    <property type="entry name" value="S-adenosyl-L-methionine-dependent methyltransferases"/>
    <property type="match status" value="1"/>
</dbReference>